<dbReference type="Proteomes" id="UP000597338">
    <property type="component" value="Unassembled WGS sequence"/>
</dbReference>
<evidence type="ECO:0000256" key="1">
    <source>
        <dbReference type="SAM" id="SignalP"/>
    </source>
</evidence>
<evidence type="ECO:0000313" key="2">
    <source>
        <dbReference type="EMBL" id="GGC17096.1"/>
    </source>
</evidence>
<evidence type="ECO:0008006" key="4">
    <source>
        <dbReference type="Google" id="ProtNLM"/>
    </source>
</evidence>
<reference evidence="3" key="1">
    <citation type="journal article" date="2019" name="Int. J. Syst. Evol. Microbiol.">
        <title>The Global Catalogue of Microorganisms (GCM) 10K type strain sequencing project: providing services to taxonomists for standard genome sequencing and annotation.</title>
        <authorList>
            <consortium name="The Broad Institute Genomics Platform"/>
            <consortium name="The Broad Institute Genome Sequencing Center for Infectious Disease"/>
            <person name="Wu L."/>
            <person name="Ma J."/>
        </authorList>
    </citation>
    <scope>NUCLEOTIDE SEQUENCE [LARGE SCALE GENOMIC DNA]</scope>
    <source>
        <strain evidence="3">CGMCC 1.15342</strain>
    </source>
</reference>
<keyword evidence="3" id="KW-1185">Reference proteome</keyword>
<sequence>MKPLIYLLALAAIFSISACETDSYELPSETLQGKLIDPEGEPLITEQPNGFRIRLLEEGASQFYDFWGKADGTFRNTKLFPAKYTIYPFDGPFFPVEPVERELNGVLTVDFTVIPYAKIQASIVEEGQNINATFQISKAAGAGKIKDVQLLVTKWNPNVGMYCKDWNVANDLSGIPDVDIQNTTHTLALPGVLEKGVTYYARVAVLCENTLGRYNLSPITEITVD</sequence>
<comment type="caution">
    <text evidence="2">The sequence shown here is derived from an EMBL/GenBank/DDBJ whole genome shotgun (WGS) entry which is preliminary data.</text>
</comment>
<feature type="signal peptide" evidence="1">
    <location>
        <begin position="1"/>
        <end position="18"/>
    </location>
</feature>
<dbReference type="Gene3D" id="2.60.40.2060">
    <property type="match status" value="1"/>
</dbReference>
<dbReference type="RefSeq" id="WP_188747231.1">
    <property type="nucleotide sequence ID" value="NZ_BMIK01000001.1"/>
</dbReference>
<protein>
    <recommendedName>
        <fullName evidence="4">DUF3823 domain-containing protein</fullName>
    </recommendedName>
</protein>
<dbReference type="Gene3D" id="2.60.40.1120">
    <property type="entry name" value="Carboxypeptidase-like, regulatory domain"/>
    <property type="match status" value="1"/>
</dbReference>
<keyword evidence="1" id="KW-0732">Signal</keyword>
<name>A0ABQ1L2B3_9SPHI</name>
<dbReference type="EMBL" id="BMIK01000001">
    <property type="protein sequence ID" value="GGC17096.1"/>
    <property type="molecule type" value="Genomic_DNA"/>
</dbReference>
<evidence type="ECO:0000313" key="3">
    <source>
        <dbReference type="Proteomes" id="UP000597338"/>
    </source>
</evidence>
<feature type="chain" id="PRO_5045396130" description="DUF3823 domain-containing protein" evidence="1">
    <location>
        <begin position="19"/>
        <end position="225"/>
    </location>
</feature>
<organism evidence="2 3">
    <name type="scientific">Parapedobacter defluvii</name>
    <dbReference type="NCBI Taxonomy" id="2045106"/>
    <lineage>
        <taxon>Bacteria</taxon>
        <taxon>Pseudomonadati</taxon>
        <taxon>Bacteroidota</taxon>
        <taxon>Sphingobacteriia</taxon>
        <taxon>Sphingobacteriales</taxon>
        <taxon>Sphingobacteriaceae</taxon>
        <taxon>Parapedobacter</taxon>
    </lineage>
</organism>
<gene>
    <name evidence="2" type="ORF">GCM10011386_06160</name>
</gene>
<accession>A0ABQ1L2B3</accession>
<proteinExistence type="predicted"/>
<dbReference type="PROSITE" id="PS51257">
    <property type="entry name" value="PROKAR_LIPOPROTEIN"/>
    <property type="match status" value="1"/>
</dbReference>